<evidence type="ECO:0000259" key="9">
    <source>
        <dbReference type="PROSITE" id="PS50109"/>
    </source>
</evidence>
<gene>
    <name evidence="10" type="ORF">MY490_10965</name>
</gene>
<dbReference type="InterPro" id="IPR005467">
    <property type="entry name" value="His_kinase_dom"/>
</dbReference>
<evidence type="ECO:0000256" key="7">
    <source>
        <dbReference type="ARBA" id="ARBA00022840"/>
    </source>
</evidence>
<dbReference type="RefSeq" id="WP_248269216.1">
    <property type="nucleotide sequence ID" value="NZ_CP096034.1"/>
</dbReference>
<keyword evidence="5" id="KW-0547">Nucleotide-binding</keyword>
<evidence type="ECO:0000256" key="6">
    <source>
        <dbReference type="ARBA" id="ARBA00022777"/>
    </source>
</evidence>
<accession>A0ABY4JUJ1</accession>
<dbReference type="InterPro" id="IPR036890">
    <property type="entry name" value="HATPase_C_sf"/>
</dbReference>
<protein>
    <recommendedName>
        <fullName evidence="2">histidine kinase</fullName>
        <ecNumber evidence="2">2.7.13.3</ecNumber>
    </recommendedName>
</protein>
<dbReference type="Pfam" id="PF08448">
    <property type="entry name" value="PAS_4"/>
    <property type="match status" value="1"/>
</dbReference>
<dbReference type="Proteomes" id="UP000830639">
    <property type="component" value="Chromosome"/>
</dbReference>
<dbReference type="PROSITE" id="PS50109">
    <property type="entry name" value="HIS_KIN"/>
    <property type="match status" value="1"/>
</dbReference>
<dbReference type="Gene3D" id="3.30.450.20">
    <property type="entry name" value="PAS domain"/>
    <property type="match status" value="1"/>
</dbReference>
<keyword evidence="11" id="KW-1185">Reference proteome</keyword>
<dbReference type="InterPro" id="IPR013656">
    <property type="entry name" value="PAS_4"/>
</dbReference>
<dbReference type="SUPFAM" id="SSF47384">
    <property type="entry name" value="Homodimeric domain of signal transducing histidine kinase"/>
    <property type="match status" value="1"/>
</dbReference>
<evidence type="ECO:0000256" key="3">
    <source>
        <dbReference type="ARBA" id="ARBA00022553"/>
    </source>
</evidence>
<comment type="catalytic activity">
    <reaction evidence="1">
        <text>ATP + protein L-histidine = ADP + protein N-phospho-L-histidine.</text>
        <dbReference type="EC" id="2.7.13.3"/>
    </reaction>
</comment>
<keyword evidence="6" id="KW-0418">Kinase</keyword>
<keyword evidence="3" id="KW-0597">Phosphoprotein</keyword>
<sequence>MVSNCNLSLNEENQLISHVDLHEVFNNMAEGCYYLNSKMEFVFINKAAEAMIEKPKKELIGVCLWDALPNYVDTDVYHYYNMAYNEQKIQSFETITEYSLIPYEIRVIPDQNGILAIFSNISEKKIQEEEQRYFEKLKIIGEMAAGVAHEIRNPLTTVKGFLQLGLQNKDFESYRQIFEVMIDEINRVNAIITEFLDIAKKKPNKLEEHNLNQIINTLYPLLETRALKEDKLIIRELNEIPNLIIDQNEIRQLLLNMVSNSLDAMDIRKIVKIHTYIEDDKIVMSINDEGNGIPPEIVERISTPFVTSKESGTGLGLAICYAIAKRNNATIDFTTSENGTNFNIRFNR</sequence>
<reference evidence="10 11" key="1">
    <citation type="submission" date="2022-04" db="EMBL/GenBank/DDBJ databases">
        <title>Mechanism of arsenic methylation and mitigation arsenic toxicity by Bacillus sp. LH14 from an Arsenic-Contaminated Paddy Soil.</title>
        <authorList>
            <person name="Wang D."/>
        </authorList>
    </citation>
    <scope>NUCLEOTIDE SEQUENCE [LARGE SCALE GENOMIC DNA]</scope>
    <source>
        <strain evidence="10 11">LH14</strain>
    </source>
</reference>
<proteinExistence type="predicted"/>
<dbReference type="InterPro" id="IPR004358">
    <property type="entry name" value="Sig_transdc_His_kin-like_C"/>
</dbReference>
<dbReference type="SUPFAM" id="SSF55785">
    <property type="entry name" value="PYP-like sensor domain (PAS domain)"/>
    <property type="match status" value="1"/>
</dbReference>
<dbReference type="Gene3D" id="1.10.287.130">
    <property type="match status" value="1"/>
</dbReference>
<evidence type="ECO:0000256" key="5">
    <source>
        <dbReference type="ARBA" id="ARBA00022741"/>
    </source>
</evidence>
<evidence type="ECO:0000256" key="8">
    <source>
        <dbReference type="ARBA" id="ARBA00023012"/>
    </source>
</evidence>
<dbReference type="Gene3D" id="3.30.565.10">
    <property type="entry name" value="Histidine kinase-like ATPase, C-terminal domain"/>
    <property type="match status" value="1"/>
</dbReference>
<keyword evidence="8" id="KW-0902">Two-component regulatory system</keyword>
<organism evidence="10 11">
    <name type="scientific">Gottfriedia acidiceleris</name>
    <dbReference type="NCBI Taxonomy" id="371036"/>
    <lineage>
        <taxon>Bacteria</taxon>
        <taxon>Bacillati</taxon>
        <taxon>Bacillota</taxon>
        <taxon>Bacilli</taxon>
        <taxon>Bacillales</taxon>
        <taxon>Bacillaceae</taxon>
        <taxon>Gottfriedia</taxon>
    </lineage>
</organism>
<keyword evidence="7 10" id="KW-0067">ATP-binding</keyword>
<dbReference type="CDD" id="cd00082">
    <property type="entry name" value="HisKA"/>
    <property type="match status" value="1"/>
</dbReference>
<dbReference type="InterPro" id="IPR003594">
    <property type="entry name" value="HATPase_dom"/>
</dbReference>
<dbReference type="InterPro" id="IPR003661">
    <property type="entry name" value="HisK_dim/P_dom"/>
</dbReference>
<dbReference type="PRINTS" id="PR00344">
    <property type="entry name" value="BCTRLSENSOR"/>
</dbReference>
<dbReference type="SUPFAM" id="SSF55874">
    <property type="entry name" value="ATPase domain of HSP90 chaperone/DNA topoisomerase II/histidine kinase"/>
    <property type="match status" value="1"/>
</dbReference>
<dbReference type="EC" id="2.7.13.3" evidence="2"/>
<dbReference type="PANTHER" id="PTHR43065">
    <property type="entry name" value="SENSOR HISTIDINE KINASE"/>
    <property type="match status" value="1"/>
</dbReference>
<evidence type="ECO:0000313" key="10">
    <source>
        <dbReference type="EMBL" id="UPM56312.1"/>
    </source>
</evidence>
<dbReference type="InterPro" id="IPR035965">
    <property type="entry name" value="PAS-like_dom_sf"/>
</dbReference>
<dbReference type="SMART" id="SM00388">
    <property type="entry name" value="HisKA"/>
    <property type="match status" value="1"/>
</dbReference>
<dbReference type="InterPro" id="IPR036097">
    <property type="entry name" value="HisK_dim/P_sf"/>
</dbReference>
<dbReference type="Pfam" id="PF00512">
    <property type="entry name" value="HisKA"/>
    <property type="match status" value="1"/>
</dbReference>
<dbReference type="PANTHER" id="PTHR43065:SF46">
    <property type="entry name" value="C4-DICARBOXYLATE TRANSPORT SENSOR PROTEIN DCTB"/>
    <property type="match status" value="1"/>
</dbReference>
<dbReference type="SMART" id="SM00387">
    <property type="entry name" value="HATPase_c"/>
    <property type="match status" value="1"/>
</dbReference>
<dbReference type="GO" id="GO:0005524">
    <property type="term" value="F:ATP binding"/>
    <property type="evidence" value="ECO:0007669"/>
    <property type="project" value="UniProtKB-KW"/>
</dbReference>
<evidence type="ECO:0000313" key="11">
    <source>
        <dbReference type="Proteomes" id="UP000830639"/>
    </source>
</evidence>
<evidence type="ECO:0000256" key="1">
    <source>
        <dbReference type="ARBA" id="ARBA00000085"/>
    </source>
</evidence>
<dbReference type="Pfam" id="PF02518">
    <property type="entry name" value="HATPase_c"/>
    <property type="match status" value="1"/>
</dbReference>
<dbReference type="EMBL" id="CP096034">
    <property type="protein sequence ID" value="UPM56312.1"/>
    <property type="molecule type" value="Genomic_DNA"/>
</dbReference>
<evidence type="ECO:0000256" key="2">
    <source>
        <dbReference type="ARBA" id="ARBA00012438"/>
    </source>
</evidence>
<evidence type="ECO:0000256" key="4">
    <source>
        <dbReference type="ARBA" id="ARBA00022679"/>
    </source>
</evidence>
<keyword evidence="4" id="KW-0808">Transferase</keyword>
<feature type="domain" description="Histidine kinase" evidence="9">
    <location>
        <begin position="146"/>
        <end position="348"/>
    </location>
</feature>
<name>A0ABY4JUJ1_9BACI</name>